<dbReference type="AlphaFoldDB" id="A0A0E9VPE8"/>
<organism evidence="1">
    <name type="scientific">Anguilla anguilla</name>
    <name type="common">European freshwater eel</name>
    <name type="synonym">Muraena anguilla</name>
    <dbReference type="NCBI Taxonomy" id="7936"/>
    <lineage>
        <taxon>Eukaryota</taxon>
        <taxon>Metazoa</taxon>
        <taxon>Chordata</taxon>
        <taxon>Craniata</taxon>
        <taxon>Vertebrata</taxon>
        <taxon>Euteleostomi</taxon>
        <taxon>Actinopterygii</taxon>
        <taxon>Neopterygii</taxon>
        <taxon>Teleostei</taxon>
        <taxon>Anguilliformes</taxon>
        <taxon>Anguillidae</taxon>
        <taxon>Anguilla</taxon>
    </lineage>
</organism>
<name>A0A0E9VPE8_ANGAN</name>
<accession>A0A0E9VPE8</accession>
<sequence>MRLAIMSSCLRYLHSYPQWHIQ</sequence>
<reference evidence="1" key="2">
    <citation type="journal article" date="2015" name="Fish Shellfish Immunol.">
        <title>Early steps in the European eel (Anguilla anguilla)-Vibrio vulnificus interaction in the gills: Role of the RtxA13 toxin.</title>
        <authorList>
            <person name="Callol A."/>
            <person name="Pajuelo D."/>
            <person name="Ebbesson L."/>
            <person name="Teles M."/>
            <person name="MacKenzie S."/>
            <person name="Amaro C."/>
        </authorList>
    </citation>
    <scope>NUCLEOTIDE SEQUENCE</scope>
</reference>
<proteinExistence type="predicted"/>
<evidence type="ECO:0000313" key="1">
    <source>
        <dbReference type="EMBL" id="JAH79901.1"/>
    </source>
</evidence>
<reference evidence="1" key="1">
    <citation type="submission" date="2014-11" db="EMBL/GenBank/DDBJ databases">
        <authorList>
            <person name="Amaro Gonzalez C."/>
        </authorList>
    </citation>
    <scope>NUCLEOTIDE SEQUENCE</scope>
</reference>
<dbReference type="EMBL" id="GBXM01028676">
    <property type="protein sequence ID" value="JAH79901.1"/>
    <property type="molecule type" value="Transcribed_RNA"/>
</dbReference>
<protein>
    <submittedName>
        <fullName evidence="1">Uncharacterized protein</fullName>
    </submittedName>
</protein>